<keyword evidence="6" id="KW-1185">Reference proteome</keyword>
<reference evidence="7" key="1">
    <citation type="submission" date="2022-11" db="UniProtKB">
        <authorList>
            <consortium name="WormBaseParasite"/>
        </authorList>
    </citation>
    <scope>IDENTIFICATION</scope>
</reference>
<dbReference type="PANTHER" id="PTHR34142">
    <property type="entry name" value="ENDO-BETA-1,4-GLUCANASE A"/>
    <property type="match status" value="1"/>
</dbReference>
<organism evidence="6 7">
    <name type="scientific">Acrobeloides nanus</name>
    <dbReference type="NCBI Taxonomy" id="290746"/>
    <lineage>
        <taxon>Eukaryota</taxon>
        <taxon>Metazoa</taxon>
        <taxon>Ecdysozoa</taxon>
        <taxon>Nematoda</taxon>
        <taxon>Chromadorea</taxon>
        <taxon>Rhabditida</taxon>
        <taxon>Tylenchina</taxon>
        <taxon>Cephalobomorpha</taxon>
        <taxon>Cephaloboidea</taxon>
        <taxon>Cephalobidae</taxon>
        <taxon>Acrobeloides</taxon>
    </lineage>
</organism>
<dbReference type="GO" id="GO:0004553">
    <property type="term" value="F:hydrolase activity, hydrolyzing O-glycosyl compounds"/>
    <property type="evidence" value="ECO:0007669"/>
    <property type="project" value="InterPro"/>
</dbReference>
<dbReference type="Proteomes" id="UP000887540">
    <property type="component" value="Unplaced"/>
</dbReference>
<evidence type="ECO:0000313" key="6">
    <source>
        <dbReference type="Proteomes" id="UP000887540"/>
    </source>
</evidence>
<dbReference type="InterPro" id="IPR001547">
    <property type="entry name" value="Glyco_hydro_5"/>
</dbReference>
<evidence type="ECO:0000256" key="1">
    <source>
        <dbReference type="ARBA" id="ARBA00005641"/>
    </source>
</evidence>
<dbReference type="AlphaFoldDB" id="A0A914C4R5"/>
<dbReference type="PANTHER" id="PTHR34142:SF1">
    <property type="entry name" value="GLYCOSIDE HYDROLASE FAMILY 5 DOMAIN-CONTAINING PROTEIN"/>
    <property type="match status" value="1"/>
</dbReference>
<dbReference type="GO" id="GO:0000272">
    <property type="term" value="P:polysaccharide catabolic process"/>
    <property type="evidence" value="ECO:0007669"/>
    <property type="project" value="InterPro"/>
</dbReference>
<dbReference type="WBParaSite" id="ACRNAN_Path_276.g1030.t1">
    <property type="protein sequence ID" value="ACRNAN_Path_276.g1030.t1"/>
    <property type="gene ID" value="ACRNAN_Path_276.g1030"/>
</dbReference>
<comment type="similarity">
    <text evidence="1 4">Belongs to the glycosyl hydrolase 5 (cellulase A) family.</text>
</comment>
<keyword evidence="2 4" id="KW-0378">Hydrolase</keyword>
<proteinExistence type="inferred from homology"/>
<evidence type="ECO:0000256" key="4">
    <source>
        <dbReference type="RuleBase" id="RU361153"/>
    </source>
</evidence>
<dbReference type="Pfam" id="PF00150">
    <property type="entry name" value="Cellulase"/>
    <property type="match status" value="1"/>
</dbReference>
<dbReference type="Gene3D" id="3.20.20.80">
    <property type="entry name" value="Glycosidases"/>
    <property type="match status" value="1"/>
</dbReference>
<dbReference type="SUPFAM" id="SSF51445">
    <property type="entry name" value="(Trans)glycosidases"/>
    <property type="match status" value="1"/>
</dbReference>
<sequence>MSLFMSAVDPGPKFYNAETVKHIRDDWNSNIVRAAMWITGYGDIGYLLHPEVEYERMVTVINAAIEYGIYVIVDWHDYNAENHTDQAIKFFANISHTFGSYPHIIYEIYNEPIVNNWTVVKNYAKQVIPAIRANDPNNIIVVGTPLWSQSPDQAANDPLNFTNIAYTLHHYAANYKQSNRDKAAYAISKGLPLFVTEYGVADSSGNGSINYDEATLWWDFDDEHKLSYVNWAMDDKYEADSALISNTNPSQIGDPSRWTASGKLVNQKYQSTDQGDFLIQIPITPVHSALQIAQNGKMVHALKKHAMFVN</sequence>
<evidence type="ECO:0000259" key="5">
    <source>
        <dbReference type="Pfam" id="PF00150"/>
    </source>
</evidence>
<name>A0A914C4R5_9BILA</name>
<keyword evidence="3 4" id="KW-0326">Glycosidase</keyword>
<evidence type="ECO:0000256" key="3">
    <source>
        <dbReference type="ARBA" id="ARBA00023295"/>
    </source>
</evidence>
<dbReference type="InterPro" id="IPR017853">
    <property type="entry name" value="GH"/>
</dbReference>
<protein>
    <submittedName>
        <fullName evidence="7">Glycoside hydrolase family 5 domain-containing protein</fullName>
    </submittedName>
</protein>
<feature type="domain" description="Glycoside hydrolase family 5" evidence="5">
    <location>
        <begin position="14"/>
        <end position="236"/>
    </location>
</feature>
<dbReference type="InterPro" id="IPR018087">
    <property type="entry name" value="Glyco_hydro_5_CS"/>
</dbReference>
<dbReference type="PROSITE" id="PS00659">
    <property type="entry name" value="GLYCOSYL_HYDROL_F5"/>
    <property type="match status" value="1"/>
</dbReference>
<evidence type="ECO:0000256" key="2">
    <source>
        <dbReference type="ARBA" id="ARBA00022801"/>
    </source>
</evidence>
<evidence type="ECO:0000313" key="7">
    <source>
        <dbReference type="WBParaSite" id="ACRNAN_Path_276.g1030.t1"/>
    </source>
</evidence>
<accession>A0A914C4R5</accession>